<accession>A0A919MFZ2</accession>
<keyword evidence="2" id="KW-0805">Transcription regulation</keyword>
<dbReference type="Gene3D" id="1.10.10.10">
    <property type="entry name" value="Winged helix-like DNA-binding domain superfamily/Winged helix DNA-binding domain"/>
    <property type="match status" value="1"/>
</dbReference>
<evidence type="ECO:0000256" key="1">
    <source>
        <dbReference type="ARBA" id="ARBA00009437"/>
    </source>
</evidence>
<dbReference type="PANTHER" id="PTHR30346">
    <property type="entry name" value="TRANSCRIPTIONAL DUAL REGULATOR HCAR-RELATED"/>
    <property type="match status" value="1"/>
</dbReference>
<dbReference type="Gene3D" id="3.40.190.10">
    <property type="entry name" value="Periplasmic binding protein-like II"/>
    <property type="match status" value="2"/>
</dbReference>
<comment type="caution">
    <text evidence="7">The sequence shown here is derived from an EMBL/GenBank/DDBJ whole genome shotgun (WGS) entry which is preliminary data.</text>
</comment>
<dbReference type="RefSeq" id="WP_203820719.1">
    <property type="nucleotide sequence ID" value="NZ_BAAABP010000040.1"/>
</dbReference>
<dbReference type="GO" id="GO:0032993">
    <property type="term" value="C:protein-DNA complex"/>
    <property type="evidence" value="ECO:0007669"/>
    <property type="project" value="TreeGrafter"/>
</dbReference>
<dbReference type="InterPro" id="IPR036388">
    <property type="entry name" value="WH-like_DNA-bd_sf"/>
</dbReference>
<gene>
    <name evidence="7" type="ORF">Afe05nite_61380</name>
</gene>
<dbReference type="InterPro" id="IPR000847">
    <property type="entry name" value="LysR_HTH_N"/>
</dbReference>
<dbReference type="GO" id="GO:0003700">
    <property type="term" value="F:DNA-binding transcription factor activity"/>
    <property type="evidence" value="ECO:0007669"/>
    <property type="project" value="InterPro"/>
</dbReference>
<comment type="similarity">
    <text evidence="1">Belongs to the LysR transcriptional regulatory family.</text>
</comment>
<dbReference type="Proteomes" id="UP000598174">
    <property type="component" value="Unassembled WGS sequence"/>
</dbReference>
<dbReference type="SUPFAM" id="SSF53850">
    <property type="entry name" value="Periplasmic binding protein-like II"/>
    <property type="match status" value="1"/>
</dbReference>
<dbReference type="InterPro" id="IPR036390">
    <property type="entry name" value="WH_DNA-bd_sf"/>
</dbReference>
<sequence length="316" mass="33579">MIDLGRLRALNAVAGNRSVVAAAQALRCTPSAVSQQLAKLERETGTALVEKDGRGLRLTEAGRLLARHAERVLAAVDEAEAALAAHRDTVTGRLTVSAFATACRALLPGALHRLAAEHPQLSVGLVEAHPHEALEALHRGHVDLAVVDDWPEVALRYPSGVVHAELGWDRADLIVPDGHRLTGPVELAECGDERWIAAKPADPCLEWLVRVLPGVRPELHVSEFETQLTLVAAGLGVAVVPRLARPPLPAGVRPVRLVPEPRRRVVLAWRETAAARPAVRAAERALRQSWQRMAPPAPGPAGTGTGRGSAGTGTGR</sequence>
<dbReference type="CDD" id="cd08423">
    <property type="entry name" value="PBP2_LTTR_like_6"/>
    <property type="match status" value="1"/>
</dbReference>
<dbReference type="SUPFAM" id="SSF46785">
    <property type="entry name" value="Winged helix' DNA-binding domain"/>
    <property type="match status" value="1"/>
</dbReference>
<dbReference type="Pfam" id="PF03466">
    <property type="entry name" value="LysR_substrate"/>
    <property type="match status" value="1"/>
</dbReference>
<proteinExistence type="inferred from homology"/>
<evidence type="ECO:0000259" key="6">
    <source>
        <dbReference type="PROSITE" id="PS50931"/>
    </source>
</evidence>
<evidence type="ECO:0000256" key="2">
    <source>
        <dbReference type="ARBA" id="ARBA00023015"/>
    </source>
</evidence>
<evidence type="ECO:0000256" key="5">
    <source>
        <dbReference type="SAM" id="MobiDB-lite"/>
    </source>
</evidence>
<keyword evidence="8" id="KW-1185">Reference proteome</keyword>
<dbReference type="GO" id="GO:0003677">
    <property type="term" value="F:DNA binding"/>
    <property type="evidence" value="ECO:0007669"/>
    <property type="project" value="UniProtKB-KW"/>
</dbReference>
<feature type="compositionally biased region" description="Gly residues" evidence="5">
    <location>
        <begin position="301"/>
        <end position="316"/>
    </location>
</feature>
<reference evidence="7" key="1">
    <citation type="submission" date="2021-01" db="EMBL/GenBank/DDBJ databases">
        <title>Whole genome shotgun sequence of Actinoplanes ferrugineus NBRC 15555.</title>
        <authorList>
            <person name="Komaki H."/>
            <person name="Tamura T."/>
        </authorList>
    </citation>
    <scope>NUCLEOTIDE SEQUENCE</scope>
    <source>
        <strain evidence="7">NBRC 15555</strain>
    </source>
</reference>
<keyword evidence="3" id="KW-0238">DNA-binding</keyword>
<feature type="region of interest" description="Disordered" evidence="5">
    <location>
        <begin position="292"/>
        <end position="316"/>
    </location>
</feature>
<evidence type="ECO:0000313" key="7">
    <source>
        <dbReference type="EMBL" id="GIE14298.1"/>
    </source>
</evidence>
<feature type="domain" description="HTH lysR-type" evidence="6">
    <location>
        <begin position="2"/>
        <end position="59"/>
    </location>
</feature>
<keyword evidence="4" id="KW-0804">Transcription</keyword>
<dbReference type="EMBL" id="BOMM01000053">
    <property type="protein sequence ID" value="GIE14298.1"/>
    <property type="molecule type" value="Genomic_DNA"/>
</dbReference>
<dbReference type="PANTHER" id="PTHR30346:SF29">
    <property type="entry name" value="LYSR SUBSTRATE-BINDING"/>
    <property type="match status" value="1"/>
</dbReference>
<evidence type="ECO:0000256" key="4">
    <source>
        <dbReference type="ARBA" id="ARBA00023163"/>
    </source>
</evidence>
<evidence type="ECO:0000256" key="3">
    <source>
        <dbReference type="ARBA" id="ARBA00023125"/>
    </source>
</evidence>
<dbReference type="PROSITE" id="PS50931">
    <property type="entry name" value="HTH_LYSR"/>
    <property type="match status" value="1"/>
</dbReference>
<evidence type="ECO:0000313" key="8">
    <source>
        <dbReference type="Proteomes" id="UP000598174"/>
    </source>
</evidence>
<name>A0A919MFZ2_9ACTN</name>
<protein>
    <submittedName>
        <fullName evidence="7">LysR family transcriptional regulator</fullName>
    </submittedName>
</protein>
<dbReference type="Pfam" id="PF00126">
    <property type="entry name" value="HTH_1"/>
    <property type="match status" value="1"/>
</dbReference>
<dbReference type="InterPro" id="IPR005119">
    <property type="entry name" value="LysR_subst-bd"/>
</dbReference>
<organism evidence="7 8">
    <name type="scientific">Paractinoplanes ferrugineus</name>
    <dbReference type="NCBI Taxonomy" id="113564"/>
    <lineage>
        <taxon>Bacteria</taxon>
        <taxon>Bacillati</taxon>
        <taxon>Actinomycetota</taxon>
        <taxon>Actinomycetes</taxon>
        <taxon>Micromonosporales</taxon>
        <taxon>Micromonosporaceae</taxon>
        <taxon>Paractinoplanes</taxon>
    </lineage>
</organism>
<dbReference type="AlphaFoldDB" id="A0A919MFZ2"/>